<feature type="domain" description="SusD-like N-terminal" evidence="7">
    <location>
        <begin position="94"/>
        <end position="228"/>
    </location>
</feature>
<dbReference type="EMBL" id="JACXAC010000002">
    <property type="protein sequence ID" value="MBD2722078.1"/>
    <property type="molecule type" value="Genomic_DNA"/>
</dbReference>
<evidence type="ECO:0000259" key="6">
    <source>
        <dbReference type="Pfam" id="PF07980"/>
    </source>
</evidence>
<dbReference type="SUPFAM" id="SSF48452">
    <property type="entry name" value="TPR-like"/>
    <property type="match status" value="1"/>
</dbReference>
<protein>
    <submittedName>
        <fullName evidence="8">RagB/SusD family nutrient uptake outer membrane protein</fullName>
    </submittedName>
</protein>
<dbReference type="Pfam" id="PF14322">
    <property type="entry name" value="SusD-like_3"/>
    <property type="match status" value="1"/>
</dbReference>
<reference evidence="8 9" key="1">
    <citation type="submission" date="2020-09" db="EMBL/GenBank/DDBJ databases">
        <authorList>
            <person name="Kim M.K."/>
        </authorList>
    </citation>
    <scope>NUCLEOTIDE SEQUENCE [LARGE SCALE GENOMIC DNA]</scope>
    <source>
        <strain evidence="8 9">BT189</strain>
    </source>
</reference>
<evidence type="ECO:0000256" key="2">
    <source>
        <dbReference type="ARBA" id="ARBA00006275"/>
    </source>
</evidence>
<comment type="subcellular location">
    <subcellularLocation>
        <location evidence="1">Cell outer membrane</location>
    </subcellularLocation>
</comment>
<gene>
    <name evidence="8" type="ORF">IC234_08050</name>
</gene>
<dbReference type="PROSITE" id="PS51257">
    <property type="entry name" value="PROKAR_LIPOPROTEIN"/>
    <property type="match status" value="1"/>
</dbReference>
<name>A0ABR8JQG8_9BACT</name>
<dbReference type="InterPro" id="IPR033985">
    <property type="entry name" value="SusD-like_N"/>
</dbReference>
<evidence type="ECO:0000313" key="9">
    <source>
        <dbReference type="Proteomes" id="UP000606003"/>
    </source>
</evidence>
<evidence type="ECO:0000256" key="3">
    <source>
        <dbReference type="ARBA" id="ARBA00022729"/>
    </source>
</evidence>
<feature type="domain" description="RagB/SusD" evidence="6">
    <location>
        <begin position="368"/>
        <end position="521"/>
    </location>
</feature>
<dbReference type="Pfam" id="PF07980">
    <property type="entry name" value="SusD_RagB"/>
    <property type="match status" value="1"/>
</dbReference>
<evidence type="ECO:0000256" key="1">
    <source>
        <dbReference type="ARBA" id="ARBA00004442"/>
    </source>
</evidence>
<evidence type="ECO:0000313" key="8">
    <source>
        <dbReference type="EMBL" id="MBD2722078.1"/>
    </source>
</evidence>
<proteinExistence type="inferred from homology"/>
<keyword evidence="5" id="KW-0998">Cell outer membrane</keyword>
<accession>A0ABR8JQG8</accession>
<dbReference type="Gene3D" id="1.25.40.390">
    <property type="match status" value="1"/>
</dbReference>
<keyword evidence="4" id="KW-0472">Membrane</keyword>
<keyword evidence="9" id="KW-1185">Reference proteome</keyword>
<comment type="similarity">
    <text evidence="2">Belongs to the SusD family.</text>
</comment>
<evidence type="ECO:0000256" key="5">
    <source>
        <dbReference type="ARBA" id="ARBA00023237"/>
    </source>
</evidence>
<sequence>MKKIFLGISLACALVTLGGCEKDLEQTPISNGSVPDFYKTAADFDQAMSAVYNSLRGFPDREVILSELRSDNMFAVSSIGSRDWDPVNNFSAALLVVNPYVADAWASNFSTIFRANTMLDQLAQNGAVTGSLRARYEGEARFIRAFAYMDLVRKFGRVPVIDKPLIPQEVAKIPRADVAAVYAQIEADLKAAISVLPASYTGSGIGLTSGVGRVTNGAAKGLLALMYLTKSGPDYGIKGPGLNSNEYDKANALLDELINRTGTPQSAAYSLQTNYANIFSPTNENNSEVLFDIQYISNGLGTLGSSFMNVVVPDAFYTSTSAGNLALPFSAGSVEIKPVSNDLNNVSFAATDTRRAATIQQGYTNAGTTDLRPFYKKYLNTAGKGTSRTDWGTNYIVLRYTDILMMKAECEVRGIGGTPATAAARLTPIRTRAGLPALTTLTLETLMEERRREFAGENLRWNDLMRSGLALTTMNAWAAREDAPPPNNKIVRPITANLLLLPVPQVELGSAPGLYTQNDGY</sequence>
<evidence type="ECO:0000259" key="7">
    <source>
        <dbReference type="Pfam" id="PF14322"/>
    </source>
</evidence>
<evidence type="ECO:0000256" key="4">
    <source>
        <dbReference type="ARBA" id="ARBA00023136"/>
    </source>
</evidence>
<dbReference type="InterPro" id="IPR012944">
    <property type="entry name" value="SusD_RagB_dom"/>
</dbReference>
<dbReference type="RefSeq" id="WP_190923331.1">
    <property type="nucleotide sequence ID" value="NZ_JACXAC010000002.1"/>
</dbReference>
<comment type="caution">
    <text evidence="8">The sequence shown here is derived from an EMBL/GenBank/DDBJ whole genome shotgun (WGS) entry which is preliminary data.</text>
</comment>
<dbReference type="Proteomes" id="UP000606003">
    <property type="component" value="Unassembled WGS sequence"/>
</dbReference>
<keyword evidence="3" id="KW-0732">Signal</keyword>
<organism evidence="8 9">
    <name type="scientific">Hymenobacter armeniacus</name>
    <dbReference type="NCBI Taxonomy" id="2771358"/>
    <lineage>
        <taxon>Bacteria</taxon>
        <taxon>Pseudomonadati</taxon>
        <taxon>Bacteroidota</taxon>
        <taxon>Cytophagia</taxon>
        <taxon>Cytophagales</taxon>
        <taxon>Hymenobacteraceae</taxon>
        <taxon>Hymenobacter</taxon>
    </lineage>
</organism>
<dbReference type="InterPro" id="IPR011990">
    <property type="entry name" value="TPR-like_helical_dom_sf"/>
</dbReference>